<dbReference type="Pfam" id="PF12716">
    <property type="entry name" value="Apq12"/>
    <property type="match status" value="1"/>
</dbReference>
<name>A0ABR3YBW9_9EURO</name>
<sequence length="178" mass="19500">MDYLQEHIIPHLQTSSMKNIQSLTTAQLSSIRTAYLDPYIIQPLSSLLASSTPDLVSVLLLALILLISLKVLDYARRVIMFWITLAFRLVFWGTVIGVAYYVYTAGVDKTVKDLGWLWGVAEGFVEDFVQNSSNSNAASGGRYGSGSGYGYGYGAGKQRYGYGQGSRSGYGKKAGRGW</sequence>
<keyword evidence="1" id="KW-0472">Membrane</keyword>
<proteinExistence type="predicted"/>
<evidence type="ECO:0008006" key="4">
    <source>
        <dbReference type="Google" id="ProtNLM"/>
    </source>
</evidence>
<keyword evidence="3" id="KW-1185">Reference proteome</keyword>
<feature type="transmembrane region" description="Helical" evidence="1">
    <location>
        <begin position="79"/>
        <end position="103"/>
    </location>
</feature>
<keyword evidence="1" id="KW-0812">Transmembrane</keyword>
<reference evidence="2 3" key="1">
    <citation type="journal article" date="2024" name="IMA Fungus">
        <title>IMA Genome - F19 : A genome assembly and annotation guide to empower mycologists, including annotated draft genome sequences of Ceratocystis pirilliformis, Diaporthe australafricana, Fusarium ophioides, Paecilomyces lecythidis, and Sporothrix stenoceras.</title>
        <authorList>
            <person name="Aylward J."/>
            <person name="Wilson A.M."/>
            <person name="Visagie C.M."/>
            <person name="Spraker J."/>
            <person name="Barnes I."/>
            <person name="Buitendag C."/>
            <person name="Ceriani C."/>
            <person name="Del Mar Angel L."/>
            <person name="du Plessis D."/>
            <person name="Fuchs T."/>
            <person name="Gasser K."/>
            <person name="Kramer D."/>
            <person name="Li W."/>
            <person name="Munsamy K."/>
            <person name="Piso A."/>
            <person name="Price J.L."/>
            <person name="Sonnekus B."/>
            <person name="Thomas C."/>
            <person name="van der Nest A."/>
            <person name="van Dijk A."/>
            <person name="van Heerden A."/>
            <person name="van Vuuren N."/>
            <person name="Yilmaz N."/>
            <person name="Duong T.A."/>
            <person name="van der Merwe N.A."/>
            <person name="Wingfield M.J."/>
            <person name="Wingfield B.D."/>
        </authorList>
    </citation>
    <scope>NUCLEOTIDE SEQUENCE [LARGE SCALE GENOMIC DNA]</scope>
    <source>
        <strain evidence="2 3">CMW 18167</strain>
    </source>
</reference>
<organism evidence="2 3">
    <name type="scientific">Paecilomyces lecythidis</name>
    <dbReference type="NCBI Taxonomy" id="3004212"/>
    <lineage>
        <taxon>Eukaryota</taxon>
        <taxon>Fungi</taxon>
        <taxon>Dikarya</taxon>
        <taxon>Ascomycota</taxon>
        <taxon>Pezizomycotina</taxon>
        <taxon>Eurotiomycetes</taxon>
        <taxon>Eurotiomycetidae</taxon>
        <taxon>Eurotiales</taxon>
        <taxon>Thermoascaceae</taxon>
        <taxon>Paecilomyces</taxon>
    </lineage>
</organism>
<protein>
    <recommendedName>
        <fullName evidence="4">Nuclear pore assembly and biogenesis-domain-containing protein</fullName>
    </recommendedName>
</protein>
<evidence type="ECO:0000256" key="1">
    <source>
        <dbReference type="SAM" id="Phobius"/>
    </source>
</evidence>
<gene>
    <name evidence="2" type="ORF">Plec18167_001098</name>
</gene>
<feature type="transmembrane region" description="Helical" evidence="1">
    <location>
        <begin position="55"/>
        <end position="72"/>
    </location>
</feature>
<dbReference type="InterPro" id="IPR024316">
    <property type="entry name" value="APQ12"/>
</dbReference>
<comment type="caution">
    <text evidence="2">The sequence shown here is derived from an EMBL/GenBank/DDBJ whole genome shotgun (WGS) entry which is preliminary data.</text>
</comment>
<evidence type="ECO:0000313" key="2">
    <source>
        <dbReference type="EMBL" id="KAL1885603.1"/>
    </source>
</evidence>
<dbReference type="EMBL" id="JAVDPF010000002">
    <property type="protein sequence ID" value="KAL1885603.1"/>
    <property type="molecule type" value="Genomic_DNA"/>
</dbReference>
<evidence type="ECO:0000313" key="3">
    <source>
        <dbReference type="Proteomes" id="UP001583193"/>
    </source>
</evidence>
<keyword evidence="1" id="KW-1133">Transmembrane helix</keyword>
<dbReference type="Proteomes" id="UP001583193">
    <property type="component" value="Unassembled WGS sequence"/>
</dbReference>
<accession>A0ABR3YBW9</accession>